<dbReference type="PROSITE" id="PS50102">
    <property type="entry name" value="RRM"/>
    <property type="match status" value="1"/>
</dbReference>
<dbReference type="GO" id="GO:0003723">
    <property type="term" value="F:RNA binding"/>
    <property type="evidence" value="ECO:0007669"/>
    <property type="project" value="UniProtKB-UniRule"/>
</dbReference>
<dbReference type="RefSeq" id="XP_022663962.1">
    <property type="nucleotide sequence ID" value="XM_022808227.1"/>
</dbReference>
<reference evidence="5" key="1">
    <citation type="submission" date="2021-01" db="UniProtKB">
        <authorList>
            <consortium name="EnsemblMetazoa"/>
        </authorList>
    </citation>
    <scope>IDENTIFICATION</scope>
</reference>
<evidence type="ECO:0000256" key="1">
    <source>
        <dbReference type="ARBA" id="ARBA00022884"/>
    </source>
</evidence>
<dbReference type="PANTHER" id="PTHR21245">
    <property type="entry name" value="HETEROGENEOUS NUCLEAR RIBONUCLEOPROTEIN"/>
    <property type="match status" value="1"/>
</dbReference>
<feature type="compositionally biased region" description="Acidic residues" evidence="3">
    <location>
        <begin position="32"/>
        <end position="83"/>
    </location>
</feature>
<dbReference type="GeneID" id="111251553"/>
<organism evidence="5 6">
    <name type="scientific">Varroa destructor</name>
    <name type="common">Honeybee mite</name>
    <dbReference type="NCBI Taxonomy" id="109461"/>
    <lineage>
        <taxon>Eukaryota</taxon>
        <taxon>Metazoa</taxon>
        <taxon>Ecdysozoa</taxon>
        <taxon>Arthropoda</taxon>
        <taxon>Chelicerata</taxon>
        <taxon>Arachnida</taxon>
        <taxon>Acari</taxon>
        <taxon>Parasitiformes</taxon>
        <taxon>Mesostigmata</taxon>
        <taxon>Gamasina</taxon>
        <taxon>Dermanyssoidea</taxon>
        <taxon>Varroidae</taxon>
        <taxon>Varroa</taxon>
    </lineage>
</organism>
<proteinExistence type="predicted"/>
<keyword evidence="1 2" id="KW-0694">RNA-binding</keyword>
<feature type="compositionally biased region" description="Basic residues" evidence="3">
    <location>
        <begin position="456"/>
        <end position="465"/>
    </location>
</feature>
<protein>
    <recommendedName>
        <fullName evidence="4">RRM domain-containing protein</fullName>
    </recommendedName>
</protein>
<dbReference type="Pfam" id="PF00076">
    <property type="entry name" value="RRM_1"/>
    <property type="match status" value="1"/>
</dbReference>
<dbReference type="AlphaFoldDB" id="A0A7M7KAE4"/>
<accession>A0A7M7KAE4</accession>
<dbReference type="InterPro" id="IPR012677">
    <property type="entry name" value="Nucleotide-bd_a/b_plait_sf"/>
</dbReference>
<dbReference type="SUPFAM" id="SSF54928">
    <property type="entry name" value="RNA-binding domain, RBD"/>
    <property type="match status" value="1"/>
</dbReference>
<dbReference type="SMART" id="SM00360">
    <property type="entry name" value="RRM"/>
    <property type="match status" value="1"/>
</dbReference>
<dbReference type="InParanoid" id="A0A7M7KAE4"/>
<evidence type="ECO:0000256" key="2">
    <source>
        <dbReference type="PROSITE-ProRule" id="PRU00176"/>
    </source>
</evidence>
<evidence type="ECO:0000259" key="4">
    <source>
        <dbReference type="PROSITE" id="PS50102"/>
    </source>
</evidence>
<evidence type="ECO:0000313" key="5">
    <source>
        <dbReference type="EnsemblMetazoa" id="XP_022663962"/>
    </source>
</evidence>
<dbReference type="InterPro" id="IPR000504">
    <property type="entry name" value="RRM_dom"/>
</dbReference>
<feature type="region of interest" description="Disordered" evidence="3">
    <location>
        <begin position="347"/>
        <end position="505"/>
    </location>
</feature>
<feature type="region of interest" description="Disordered" evidence="3">
    <location>
        <begin position="1"/>
        <end position="155"/>
    </location>
</feature>
<dbReference type="OrthoDB" id="6437583at2759"/>
<dbReference type="Proteomes" id="UP000594260">
    <property type="component" value="Unplaced"/>
</dbReference>
<dbReference type="KEGG" id="vde:111251553"/>
<sequence length="505" mass="56098">MPLFSPAISKKKPIPQVKGGPRSKNLPLAEPSNDDDDDDDDCEEDGDDTDDDDDDGADFDEDLDEIDEDVSLDDEDESDDGVDEQPVPKKQKLNGAGKAKAKAKTPKQEDLKHEKDKPGKKKDGNKVDEKNKEAKKSKEATDLLKKEKDKQPVEDRAAAVGPLTEVETKMFADNFRAMSATSIFVGKLPEDATEEELKKLHPAIRVVRRPVTRKGLPRTFAFLNFPNKETADRALKEINSKGPVKIRGQEVLVSENGNGQCHPPGLVDRRKLKIYGCPKHVSKEEIQKKMGCVDVLLSERDKGHAIEAVAIYRTSADAKKVLASHQTVTLNEAICAIFYLNISHNVKQHERKKDRKQAIKKEVKERKARAKARVAEAQDDLDDENDDEDGNDGGDSVEVETSNPQKPPKKSAVKQTSIEGTNKKLKRSAPQDTDDEESENEEDNDGDDVEEAPPVPKKKSMKKVSMKTPQRTLSKEPMQKKSPRKGTPFKHNGLASKSPAKKIKV</sequence>
<name>A0A7M7KAE4_VARDE</name>
<feature type="compositionally biased region" description="Basic and acidic residues" evidence="3">
    <location>
        <begin position="356"/>
        <end position="365"/>
    </location>
</feature>
<dbReference type="Gene3D" id="3.30.70.330">
    <property type="match status" value="1"/>
</dbReference>
<feature type="compositionally biased region" description="Basic and acidic residues" evidence="3">
    <location>
        <begin position="106"/>
        <end position="155"/>
    </location>
</feature>
<keyword evidence="6" id="KW-1185">Reference proteome</keyword>
<feature type="compositionally biased region" description="Acidic residues" evidence="3">
    <location>
        <begin position="432"/>
        <end position="451"/>
    </location>
</feature>
<dbReference type="CDD" id="cd00590">
    <property type="entry name" value="RRM_SF"/>
    <property type="match status" value="1"/>
</dbReference>
<dbReference type="InterPro" id="IPR035979">
    <property type="entry name" value="RBD_domain_sf"/>
</dbReference>
<dbReference type="OMA" id="ACAFVRY"/>
<evidence type="ECO:0000313" key="6">
    <source>
        <dbReference type="Proteomes" id="UP000594260"/>
    </source>
</evidence>
<feature type="compositionally biased region" description="Acidic residues" evidence="3">
    <location>
        <begin position="377"/>
        <end position="398"/>
    </location>
</feature>
<evidence type="ECO:0000256" key="3">
    <source>
        <dbReference type="SAM" id="MobiDB-lite"/>
    </source>
</evidence>
<dbReference type="EnsemblMetazoa" id="XM_022808227">
    <property type="protein sequence ID" value="XP_022663962"/>
    <property type="gene ID" value="LOC111251553"/>
</dbReference>
<feature type="domain" description="RRM" evidence="4">
    <location>
        <begin position="181"/>
        <end position="258"/>
    </location>
</feature>